<feature type="region of interest" description="Disordered" evidence="1">
    <location>
        <begin position="1"/>
        <end position="24"/>
    </location>
</feature>
<dbReference type="InterPro" id="IPR016197">
    <property type="entry name" value="Chromo-like_dom_sf"/>
</dbReference>
<evidence type="ECO:0000313" key="2">
    <source>
        <dbReference type="EMBL" id="KOM26141.1"/>
    </source>
</evidence>
<dbReference type="SUPFAM" id="SSF54160">
    <property type="entry name" value="Chromo domain-like"/>
    <property type="match status" value="1"/>
</dbReference>
<name>A0A0L9T721_PHAAN</name>
<proteinExistence type="predicted"/>
<accession>A0A0L9T721</accession>
<dbReference type="Gramene" id="KOM26141">
    <property type="protein sequence ID" value="KOM26141"/>
    <property type="gene ID" value="LR48_Vigan233s000800"/>
</dbReference>
<dbReference type="AlphaFoldDB" id="A0A0L9T721"/>
<gene>
    <name evidence="2" type="ORF">LR48_Vigan233s000800</name>
</gene>
<evidence type="ECO:0000313" key="3">
    <source>
        <dbReference type="Proteomes" id="UP000053144"/>
    </source>
</evidence>
<reference evidence="3" key="1">
    <citation type="journal article" date="2015" name="Proc. Natl. Acad. Sci. U.S.A.">
        <title>Genome sequencing of adzuki bean (Vigna angularis) provides insight into high starch and low fat accumulation and domestication.</title>
        <authorList>
            <person name="Yang K."/>
            <person name="Tian Z."/>
            <person name="Chen C."/>
            <person name="Luo L."/>
            <person name="Zhao B."/>
            <person name="Wang Z."/>
            <person name="Yu L."/>
            <person name="Li Y."/>
            <person name="Sun Y."/>
            <person name="Li W."/>
            <person name="Chen Y."/>
            <person name="Li Y."/>
            <person name="Zhang Y."/>
            <person name="Ai D."/>
            <person name="Zhao J."/>
            <person name="Shang C."/>
            <person name="Ma Y."/>
            <person name="Wu B."/>
            <person name="Wang M."/>
            <person name="Gao L."/>
            <person name="Sun D."/>
            <person name="Zhang P."/>
            <person name="Guo F."/>
            <person name="Wang W."/>
            <person name="Li Y."/>
            <person name="Wang J."/>
            <person name="Varshney R.K."/>
            <person name="Wang J."/>
            <person name="Ling H.Q."/>
            <person name="Wan P."/>
        </authorList>
    </citation>
    <scope>NUCLEOTIDE SEQUENCE</scope>
    <source>
        <strain evidence="3">cv. Jingnong 6</strain>
    </source>
</reference>
<dbReference type="Proteomes" id="UP000053144">
    <property type="component" value="Unassembled WGS sequence"/>
</dbReference>
<evidence type="ECO:0008006" key="4">
    <source>
        <dbReference type="Google" id="ProtNLM"/>
    </source>
</evidence>
<evidence type="ECO:0000256" key="1">
    <source>
        <dbReference type="SAM" id="MobiDB-lite"/>
    </source>
</evidence>
<organism evidence="2 3">
    <name type="scientific">Phaseolus angularis</name>
    <name type="common">Azuki bean</name>
    <name type="synonym">Vigna angularis</name>
    <dbReference type="NCBI Taxonomy" id="3914"/>
    <lineage>
        <taxon>Eukaryota</taxon>
        <taxon>Viridiplantae</taxon>
        <taxon>Streptophyta</taxon>
        <taxon>Embryophyta</taxon>
        <taxon>Tracheophyta</taxon>
        <taxon>Spermatophyta</taxon>
        <taxon>Magnoliopsida</taxon>
        <taxon>eudicotyledons</taxon>
        <taxon>Gunneridae</taxon>
        <taxon>Pentapetalae</taxon>
        <taxon>rosids</taxon>
        <taxon>fabids</taxon>
        <taxon>Fabales</taxon>
        <taxon>Fabaceae</taxon>
        <taxon>Papilionoideae</taxon>
        <taxon>50 kb inversion clade</taxon>
        <taxon>NPAAA clade</taxon>
        <taxon>indigoferoid/millettioid clade</taxon>
        <taxon>Phaseoleae</taxon>
        <taxon>Vigna</taxon>
    </lineage>
</organism>
<protein>
    <recommendedName>
        <fullName evidence="4">Chromo domain-containing protein</fullName>
    </recommendedName>
</protein>
<dbReference type="EMBL" id="KQ258307">
    <property type="protein sequence ID" value="KOM26141.1"/>
    <property type="molecule type" value="Genomic_DNA"/>
</dbReference>
<sequence length="88" mass="10380">MQQNQNFRLNYKRKMNQNRLSNRGSIHARKKMKQFLIQFKGKPAEDATWEEQLSISNFSLQEKVAFTAGLTIQSNTLLGWKENQLYKS</sequence>